<proteinExistence type="predicted"/>
<name>A0ACC2JHF0_9PEZI</name>
<dbReference type="Proteomes" id="UP001153332">
    <property type="component" value="Unassembled WGS sequence"/>
</dbReference>
<gene>
    <name evidence="1" type="ORF">O1611_g6789</name>
</gene>
<accession>A0ACC2JHF0</accession>
<comment type="caution">
    <text evidence="1">The sequence shown here is derived from an EMBL/GenBank/DDBJ whole genome shotgun (WGS) entry which is preliminary data.</text>
</comment>
<reference evidence="1" key="1">
    <citation type="submission" date="2022-12" db="EMBL/GenBank/DDBJ databases">
        <title>Genome Sequence of Lasiodiplodia mahajangana.</title>
        <authorList>
            <person name="Buettner E."/>
        </authorList>
    </citation>
    <scope>NUCLEOTIDE SEQUENCE</scope>
    <source>
        <strain evidence="1">VT137</strain>
    </source>
</reference>
<protein>
    <submittedName>
        <fullName evidence="1">Uncharacterized protein</fullName>
    </submittedName>
</protein>
<organism evidence="1 2">
    <name type="scientific">Lasiodiplodia mahajangana</name>
    <dbReference type="NCBI Taxonomy" id="1108764"/>
    <lineage>
        <taxon>Eukaryota</taxon>
        <taxon>Fungi</taxon>
        <taxon>Dikarya</taxon>
        <taxon>Ascomycota</taxon>
        <taxon>Pezizomycotina</taxon>
        <taxon>Dothideomycetes</taxon>
        <taxon>Dothideomycetes incertae sedis</taxon>
        <taxon>Botryosphaeriales</taxon>
        <taxon>Botryosphaeriaceae</taxon>
        <taxon>Lasiodiplodia</taxon>
    </lineage>
</organism>
<evidence type="ECO:0000313" key="1">
    <source>
        <dbReference type="EMBL" id="KAJ8126850.1"/>
    </source>
</evidence>
<evidence type="ECO:0000313" key="2">
    <source>
        <dbReference type="Proteomes" id="UP001153332"/>
    </source>
</evidence>
<keyword evidence="2" id="KW-1185">Reference proteome</keyword>
<dbReference type="EMBL" id="JAPUUL010001669">
    <property type="protein sequence ID" value="KAJ8126850.1"/>
    <property type="molecule type" value="Genomic_DNA"/>
</dbReference>
<sequence>MDFTTSLMIIIGVFVLASIVLAGIVFYYYTELRWSRREVRTLEGRLERGELDTRRRVLEAIRLERRSQAPSAGVVGPSRERNDNEDGASDEFEDIELSISELAPTVGTAQAVPITHVQSPVDASPKASDAGRERAQNSEPLAVREIELTPAAPRA</sequence>